<keyword evidence="3" id="KW-1185">Reference proteome</keyword>
<reference evidence="2" key="1">
    <citation type="submission" date="2025-08" db="UniProtKB">
        <authorList>
            <consortium name="Ensembl"/>
        </authorList>
    </citation>
    <scope>IDENTIFICATION</scope>
</reference>
<dbReference type="Proteomes" id="UP000472270">
    <property type="component" value="Unassembled WGS sequence"/>
</dbReference>
<dbReference type="Ensembl" id="ENSSRHT00000031723.1">
    <property type="protein sequence ID" value="ENSSRHP00000030824.1"/>
    <property type="gene ID" value="ENSSRHG00000015941.1"/>
</dbReference>
<reference evidence="2" key="2">
    <citation type="submission" date="2025-09" db="UniProtKB">
        <authorList>
            <consortium name="Ensembl"/>
        </authorList>
    </citation>
    <scope>IDENTIFICATION</scope>
</reference>
<feature type="region of interest" description="Disordered" evidence="1">
    <location>
        <begin position="223"/>
        <end position="259"/>
    </location>
</feature>
<feature type="region of interest" description="Disordered" evidence="1">
    <location>
        <begin position="282"/>
        <end position="427"/>
    </location>
</feature>
<feature type="compositionally biased region" description="Low complexity" evidence="1">
    <location>
        <begin position="223"/>
        <end position="239"/>
    </location>
</feature>
<sequence>MGFGASVKCLISKFYNSGLSRYLFDCVFCICVLVGGFSSGGYPGYYEAGLPMQDDVKQQSSSWYDQEDVSDPFRPLRSKDFTYGATSNGLHNHVSYSPQTGSYGSGPVISVYNIGSESDVRRQNPGSLTSSGGSFVSGSLATAFSTSVRSKTVPKPAQLDYQTVVQTSNESVASNSQQPVQTGSQSSGLLLANAQSFVKPQRSRLQVGSKLFSGGRPILSSSLGQQSAQASYQSMQQPSRQKAGLTRYQPVSQPNGLQSAQARYQSVLQPSALQSARANYQYMQQPSGQKPGLTRYQPLSQPSGLQSAQTSYQSVPLPSGVQSAQTSYQSVPQPSGLQSAQASYQSMQQPSGQKPGLTRYQPVSQPSGLQSAHISYQSVQQPSSQKPGLTRYQSVSQPSGLQSSQTNYQSAQAHYQSVSQPSGQSVSLQPGFQLPSIFGSQPLEQPSNVQQCTSYESVLQPDLQDTAPLRSPTTHNEHYPTFPPRHLQVLECICGCMICHCKNDHTLCTFAVYCSGHISSPHVSLQQDYGMFDQMIRDPGRLSSVILFYFFWSQ</sequence>
<proteinExistence type="predicted"/>
<organism evidence="2 3">
    <name type="scientific">Sinocyclocheilus rhinocerous</name>
    <dbReference type="NCBI Taxonomy" id="307959"/>
    <lineage>
        <taxon>Eukaryota</taxon>
        <taxon>Metazoa</taxon>
        <taxon>Chordata</taxon>
        <taxon>Craniata</taxon>
        <taxon>Vertebrata</taxon>
        <taxon>Euteleostomi</taxon>
        <taxon>Actinopterygii</taxon>
        <taxon>Neopterygii</taxon>
        <taxon>Teleostei</taxon>
        <taxon>Ostariophysi</taxon>
        <taxon>Cypriniformes</taxon>
        <taxon>Cyprinidae</taxon>
        <taxon>Cyprininae</taxon>
        <taxon>Sinocyclocheilus</taxon>
    </lineage>
</organism>
<feature type="compositionally biased region" description="Low complexity" evidence="1">
    <location>
        <begin position="416"/>
        <end position="427"/>
    </location>
</feature>
<feature type="compositionally biased region" description="Polar residues" evidence="1">
    <location>
        <begin position="361"/>
        <end position="415"/>
    </location>
</feature>
<accession>A0A673HZH9</accession>
<feature type="compositionally biased region" description="Polar residues" evidence="1">
    <location>
        <begin position="297"/>
        <end position="337"/>
    </location>
</feature>
<feature type="compositionally biased region" description="Low complexity" evidence="1">
    <location>
        <begin position="338"/>
        <end position="351"/>
    </location>
</feature>
<evidence type="ECO:0000313" key="3">
    <source>
        <dbReference type="Proteomes" id="UP000472270"/>
    </source>
</evidence>
<name>A0A673HZH9_9TELE</name>
<feature type="compositionally biased region" description="Polar residues" evidence="1">
    <location>
        <begin position="249"/>
        <end position="259"/>
    </location>
</feature>
<protein>
    <submittedName>
        <fullName evidence="2">Uncharacterized protein</fullName>
    </submittedName>
</protein>
<evidence type="ECO:0000256" key="1">
    <source>
        <dbReference type="SAM" id="MobiDB-lite"/>
    </source>
</evidence>
<evidence type="ECO:0000313" key="2">
    <source>
        <dbReference type="Ensembl" id="ENSSRHP00000030824.1"/>
    </source>
</evidence>
<dbReference type="AlphaFoldDB" id="A0A673HZH9"/>